<keyword evidence="1 2" id="KW-0732">Signal</keyword>
<evidence type="ECO:0000256" key="2">
    <source>
        <dbReference type="SAM" id="SignalP"/>
    </source>
</evidence>
<dbReference type="AlphaFoldDB" id="A0A8K0WUH5"/>
<sequence length="943" mass="104820">MANFRFAALLAAIGVALGASQDGPLSFSAGESPVWDPSSSPFYGDTQVIDKSLYNSNIYNETLSTSTNSSHPFADYGIHGALSRRQNKAPLRILTLGASTARGVGSSHELGFRKDIRDAFRYEGHNVNMVGSESWGNMRDNDHEAEPGAILSGIRSNLARSLGTRANVVIIQAGTNNARGSVGVTTAGAAMKEMMWDIWNAPGMSDTCIFVVTLLWTDHHPGETNRLAMNDQYRTAVSELRGAPYNKCAYLADADPPRNSPGYDWISRQHILDGIHPNDEGFRKMSWVIYSRIKKALEEGRIVAPTGPVDKGAGRGCDKTYGNGIAAGGYTQRGSGLDDGKYRHASQGMGVVLTVDSDWDRNQWRFARLYSRNRDDFVGWFEPSPGVHAFGIWKNFGNGVFRKIADLHPDLYCIPRGLHFIDMNGDGLDDIVCIDADGNAYLSINKGGGTDSTPPRFERVSGDAKIKSSEGFKQDRVRMADIDGDGRGDYCIINDGGHVHCWRNGWVKDMPEYWQSLGQVFEAKGMGDVRGVRFEDLDGDGRDDWMWVGDEGRVHTWTNTRACGSGRLANWVEHDLGHNTPTHRGMGDIQSTGVRERIHFARVYGEPQDYGLLGRQDYVFLQHEELSNGKHRFRMNVWKNVGAGSTKVKMDGNKYCNMMGHDNKRMDYVWVLSKGEMTIYPNAGLRSVSDDGPSFWGPSEVIWRPPRDMDRRDLHLADWDGDGVCDIIYTNPDSDNRMEVWINKRKQTGGWNWEYKGNPASHVHCTQRRGLGFTDLAVRFADISGNGQADYLCLEKDGKVTGFIHNGGDSFGDREQIKFPETMDRANLRWADVNGDGRDDMLWIDKFTGDTSVWYNGGRGNPADLGGSSFFWRKTNGPVYDGNQAGACMFYPDLDGNARADMHSVEGTWTNKARTWFNPSCEFTDAEGDDGTIRFPSLPVQPG</sequence>
<dbReference type="SUPFAM" id="SSF69318">
    <property type="entry name" value="Integrin alpha N-terminal domain"/>
    <property type="match status" value="2"/>
</dbReference>
<dbReference type="PANTHER" id="PTHR30383">
    <property type="entry name" value="THIOESTERASE 1/PROTEASE 1/LYSOPHOSPHOLIPASE L1"/>
    <property type="match status" value="1"/>
</dbReference>
<feature type="signal peptide" evidence="2">
    <location>
        <begin position="1"/>
        <end position="18"/>
    </location>
</feature>
<evidence type="ECO:0000259" key="3">
    <source>
        <dbReference type="Pfam" id="PF13472"/>
    </source>
</evidence>
<evidence type="ECO:0000313" key="4">
    <source>
        <dbReference type="EMBL" id="KAH7325665.1"/>
    </source>
</evidence>
<dbReference type="Proteomes" id="UP000813444">
    <property type="component" value="Unassembled WGS sequence"/>
</dbReference>
<dbReference type="PANTHER" id="PTHR30383:SF31">
    <property type="entry name" value="SGNH HYDROLASE-TYPE ESTERASE DOMAIN-CONTAINING PROTEIN-RELATED"/>
    <property type="match status" value="1"/>
</dbReference>
<dbReference type="InterPro" id="IPR051532">
    <property type="entry name" value="Ester_Hydrolysis_Enzymes"/>
</dbReference>
<feature type="non-terminal residue" evidence="4">
    <location>
        <position position="1"/>
    </location>
</feature>
<organism evidence="4 5">
    <name type="scientific">Stachybotrys elegans</name>
    <dbReference type="NCBI Taxonomy" id="80388"/>
    <lineage>
        <taxon>Eukaryota</taxon>
        <taxon>Fungi</taxon>
        <taxon>Dikarya</taxon>
        <taxon>Ascomycota</taxon>
        <taxon>Pezizomycotina</taxon>
        <taxon>Sordariomycetes</taxon>
        <taxon>Hypocreomycetidae</taxon>
        <taxon>Hypocreales</taxon>
        <taxon>Stachybotryaceae</taxon>
        <taxon>Stachybotrys</taxon>
    </lineage>
</organism>
<accession>A0A8K0WUH5</accession>
<protein>
    <recommendedName>
        <fullName evidence="3">SGNH hydrolase-type esterase domain-containing protein</fullName>
    </recommendedName>
</protein>
<evidence type="ECO:0000256" key="1">
    <source>
        <dbReference type="ARBA" id="ARBA00022729"/>
    </source>
</evidence>
<feature type="chain" id="PRO_5035439977" description="SGNH hydrolase-type esterase domain-containing protein" evidence="2">
    <location>
        <begin position="19"/>
        <end position="943"/>
    </location>
</feature>
<dbReference type="InterPro" id="IPR036514">
    <property type="entry name" value="SGNH_hydro_sf"/>
</dbReference>
<dbReference type="InterPro" id="IPR013830">
    <property type="entry name" value="SGNH_hydro"/>
</dbReference>
<dbReference type="Gene3D" id="3.40.50.1110">
    <property type="entry name" value="SGNH hydrolase"/>
    <property type="match status" value="1"/>
</dbReference>
<dbReference type="GO" id="GO:0004622">
    <property type="term" value="F:phosphatidylcholine lysophospholipase activity"/>
    <property type="evidence" value="ECO:0007669"/>
    <property type="project" value="TreeGrafter"/>
</dbReference>
<gene>
    <name evidence="4" type="ORF">B0I35DRAFT_347595</name>
</gene>
<dbReference type="Pfam" id="PF13472">
    <property type="entry name" value="Lipase_GDSL_2"/>
    <property type="match status" value="1"/>
</dbReference>
<proteinExistence type="predicted"/>
<dbReference type="SUPFAM" id="SSF52266">
    <property type="entry name" value="SGNH hydrolase"/>
    <property type="match status" value="1"/>
</dbReference>
<dbReference type="Gene3D" id="2.130.10.130">
    <property type="entry name" value="Integrin alpha, N-terminal"/>
    <property type="match status" value="2"/>
</dbReference>
<dbReference type="InterPro" id="IPR013517">
    <property type="entry name" value="FG-GAP"/>
</dbReference>
<comment type="caution">
    <text evidence="4">The sequence shown here is derived from an EMBL/GenBank/DDBJ whole genome shotgun (WGS) entry which is preliminary data.</text>
</comment>
<dbReference type="Pfam" id="PF13517">
    <property type="entry name" value="FG-GAP_3"/>
    <property type="match status" value="2"/>
</dbReference>
<dbReference type="InterPro" id="IPR028994">
    <property type="entry name" value="Integrin_alpha_N"/>
</dbReference>
<reference evidence="4" key="1">
    <citation type="journal article" date="2021" name="Nat. Commun.">
        <title>Genetic determinants of endophytism in the Arabidopsis root mycobiome.</title>
        <authorList>
            <person name="Mesny F."/>
            <person name="Miyauchi S."/>
            <person name="Thiergart T."/>
            <person name="Pickel B."/>
            <person name="Atanasova L."/>
            <person name="Karlsson M."/>
            <person name="Huettel B."/>
            <person name="Barry K.W."/>
            <person name="Haridas S."/>
            <person name="Chen C."/>
            <person name="Bauer D."/>
            <person name="Andreopoulos W."/>
            <person name="Pangilinan J."/>
            <person name="LaButti K."/>
            <person name="Riley R."/>
            <person name="Lipzen A."/>
            <person name="Clum A."/>
            <person name="Drula E."/>
            <person name="Henrissat B."/>
            <person name="Kohler A."/>
            <person name="Grigoriev I.V."/>
            <person name="Martin F.M."/>
            <person name="Hacquard S."/>
        </authorList>
    </citation>
    <scope>NUCLEOTIDE SEQUENCE</scope>
    <source>
        <strain evidence="4">MPI-CAGE-CH-0235</strain>
    </source>
</reference>
<dbReference type="EMBL" id="JAGPNK010000002">
    <property type="protein sequence ID" value="KAH7325665.1"/>
    <property type="molecule type" value="Genomic_DNA"/>
</dbReference>
<keyword evidence="5" id="KW-1185">Reference proteome</keyword>
<name>A0A8K0WUH5_9HYPO</name>
<dbReference type="OrthoDB" id="3915838at2759"/>
<feature type="domain" description="SGNH hydrolase-type esterase" evidence="3">
    <location>
        <begin position="97"/>
        <end position="283"/>
    </location>
</feature>
<evidence type="ECO:0000313" key="5">
    <source>
        <dbReference type="Proteomes" id="UP000813444"/>
    </source>
</evidence>